<proteinExistence type="predicted"/>
<gene>
    <name evidence="1" type="ORF">ACFO4N_09945</name>
</gene>
<evidence type="ECO:0000313" key="1">
    <source>
        <dbReference type="EMBL" id="MFC4619033.1"/>
    </source>
</evidence>
<keyword evidence="2" id="KW-1185">Reference proteome</keyword>
<sequence>MDGWKTALPGRAGLTSASVPVLGSITELIDFPIIKQYQSEKLKVR</sequence>
<comment type="caution">
    <text evidence="1">The sequence shown here is derived from an EMBL/GenBank/DDBJ whole genome shotgun (WGS) entry which is preliminary data.</text>
</comment>
<accession>A0ABV9GM61</accession>
<organism evidence="1 2">
    <name type="scientific">Camelliibacillus cellulosilyticus</name>
    <dbReference type="NCBI Taxonomy" id="2174486"/>
    <lineage>
        <taxon>Bacteria</taxon>
        <taxon>Bacillati</taxon>
        <taxon>Bacillota</taxon>
        <taxon>Bacilli</taxon>
        <taxon>Bacillales</taxon>
        <taxon>Sporolactobacillaceae</taxon>
        <taxon>Camelliibacillus</taxon>
    </lineage>
</organism>
<evidence type="ECO:0000313" key="2">
    <source>
        <dbReference type="Proteomes" id="UP001596022"/>
    </source>
</evidence>
<reference evidence="2" key="1">
    <citation type="journal article" date="2019" name="Int. J. Syst. Evol. Microbiol.">
        <title>The Global Catalogue of Microorganisms (GCM) 10K type strain sequencing project: providing services to taxonomists for standard genome sequencing and annotation.</title>
        <authorList>
            <consortium name="The Broad Institute Genomics Platform"/>
            <consortium name="The Broad Institute Genome Sequencing Center for Infectious Disease"/>
            <person name="Wu L."/>
            <person name="Ma J."/>
        </authorList>
    </citation>
    <scope>NUCLEOTIDE SEQUENCE [LARGE SCALE GENOMIC DNA]</scope>
    <source>
        <strain evidence="2">CGMCC 1.16306</strain>
    </source>
</reference>
<protein>
    <submittedName>
        <fullName evidence="1">Uncharacterized protein</fullName>
    </submittedName>
</protein>
<dbReference type="EMBL" id="JBHSFW010000005">
    <property type="protein sequence ID" value="MFC4619033.1"/>
    <property type="molecule type" value="Genomic_DNA"/>
</dbReference>
<name>A0ABV9GM61_9BACL</name>
<dbReference type="Proteomes" id="UP001596022">
    <property type="component" value="Unassembled WGS sequence"/>
</dbReference>